<keyword evidence="15" id="KW-1185">Reference proteome</keyword>
<dbReference type="GO" id="GO:0005783">
    <property type="term" value="C:endoplasmic reticulum"/>
    <property type="evidence" value="ECO:0007669"/>
    <property type="project" value="UniProtKB-SubCell"/>
</dbReference>
<keyword evidence="7" id="KW-0119">Carbohydrate metabolism</keyword>
<feature type="chain" id="PRO_5040116936" description="GDP-fucose protein O-fucosyltransferase 2" evidence="13">
    <location>
        <begin position="19"/>
        <end position="424"/>
    </location>
</feature>
<dbReference type="OrthoDB" id="422368at2759"/>
<evidence type="ECO:0000256" key="1">
    <source>
        <dbReference type="ARBA" id="ARBA00004240"/>
    </source>
</evidence>
<comment type="catalytic activity">
    <reaction evidence="11">
        <text>L-threonyl-[protein] + GDP-beta-L-fucose = 3-O-(alpha-L-fucosyl)-L-threonyl-[protein] + GDP + H(+)</text>
        <dbReference type="Rhea" id="RHEA:70491"/>
        <dbReference type="Rhea" id="RHEA-COMP:11060"/>
        <dbReference type="Rhea" id="RHEA-COMP:17915"/>
        <dbReference type="ChEBI" id="CHEBI:15378"/>
        <dbReference type="ChEBI" id="CHEBI:30013"/>
        <dbReference type="ChEBI" id="CHEBI:57273"/>
        <dbReference type="ChEBI" id="CHEBI:58189"/>
        <dbReference type="ChEBI" id="CHEBI:189631"/>
        <dbReference type="EC" id="2.4.1.221"/>
    </reaction>
    <physiologicalReaction direction="left-to-right" evidence="11">
        <dbReference type="Rhea" id="RHEA:70492"/>
    </physiologicalReaction>
</comment>
<keyword evidence="4" id="KW-0808">Transferase</keyword>
<comment type="catalytic activity">
    <reaction evidence="12">
        <text>L-seryl-[protein] + GDP-beta-L-fucose = 3-O-(alpha-L-fucosyl)-L-seryl-[protein] + GDP + H(+)</text>
        <dbReference type="Rhea" id="RHEA:63644"/>
        <dbReference type="Rhea" id="RHEA-COMP:9863"/>
        <dbReference type="Rhea" id="RHEA-COMP:17914"/>
        <dbReference type="ChEBI" id="CHEBI:15378"/>
        <dbReference type="ChEBI" id="CHEBI:29999"/>
        <dbReference type="ChEBI" id="CHEBI:57273"/>
        <dbReference type="ChEBI" id="CHEBI:58189"/>
        <dbReference type="ChEBI" id="CHEBI:189632"/>
        <dbReference type="EC" id="2.4.1.221"/>
    </reaction>
    <physiologicalReaction direction="left-to-right" evidence="12">
        <dbReference type="Rhea" id="RHEA:63645"/>
    </physiologicalReaction>
</comment>
<evidence type="ECO:0000256" key="12">
    <source>
        <dbReference type="ARBA" id="ARBA00048647"/>
    </source>
</evidence>
<evidence type="ECO:0000256" key="11">
    <source>
        <dbReference type="ARBA" id="ARBA00047273"/>
    </source>
</evidence>
<comment type="subcellular location">
    <subcellularLocation>
        <location evidence="1">Endoplasmic reticulum</location>
    </subcellularLocation>
</comment>
<accession>A0A9P1ILB2</accession>
<evidence type="ECO:0000256" key="4">
    <source>
        <dbReference type="ARBA" id="ARBA00022679"/>
    </source>
</evidence>
<comment type="similarity">
    <text evidence="8">Belongs to the glycosyltransferase 68 family.</text>
</comment>
<protein>
    <recommendedName>
        <fullName evidence="9">GDP-fucose protein O-fucosyltransferase 2</fullName>
        <ecNumber evidence="3">2.4.1.221</ecNumber>
    </recommendedName>
    <alternativeName>
        <fullName evidence="10">Peptide-O-fucosyltransferase 2</fullName>
    </alternativeName>
</protein>
<evidence type="ECO:0000256" key="2">
    <source>
        <dbReference type="ARBA" id="ARBA00004922"/>
    </source>
</evidence>
<dbReference type="EC" id="2.4.1.221" evidence="3"/>
<comment type="pathway">
    <text evidence="2">Protein modification; protein glycosylation.</text>
</comment>
<dbReference type="InterPro" id="IPR045130">
    <property type="entry name" value="OFUT2-like"/>
</dbReference>
<dbReference type="CDD" id="cd11298">
    <property type="entry name" value="O-FucT-2"/>
    <property type="match status" value="1"/>
</dbReference>
<proteinExistence type="inferred from homology"/>
<keyword evidence="5" id="KW-0256">Endoplasmic reticulum</keyword>
<evidence type="ECO:0000313" key="14">
    <source>
        <dbReference type="EMBL" id="CAI5446488.1"/>
    </source>
</evidence>
<dbReference type="Pfam" id="PF10250">
    <property type="entry name" value="O-FucT"/>
    <property type="match status" value="1"/>
</dbReference>
<evidence type="ECO:0000256" key="10">
    <source>
        <dbReference type="ARBA" id="ARBA00033083"/>
    </source>
</evidence>
<evidence type="ECO:0000313" key="15">
    <source>
        <dbReference type="Proteomes" id="UP001152747"/>
    </source>
</evidence>
<evidence type="ECO:0000256" key="5">
    <source>
        <dbReference type="ARBA" id="ARBA00022824"/>
    </source>
</evidence>
<dbReference type="PANTHER" id="PTHR13398">
    <property type="entry name" value="GDP-FUCOSE PROTEIN O-FUCOSYLTRANSFERASE 2"/>
    <property type="match status" value="1"/>
</dbReference>
<dbReference type="Gene3D" id="3.40.50.11350">
    <property type="match status" value="1"/>
</dbReference>
<keyword evidence="13" id="KW-0732">Signal</keyword>
<evidence type="ECO:0000256" key="9">
    <source>
        <dbReference type="ARBA" id="ARBA00026232"/>
    </source>
</evidence>
<dbReference type="FunFam" id="3.40.50.11340:FF:000007">
    <property type="entry name" value="GDP-fucose protein O-fucosyltransferase 2"/>
    <property type="match status" value="1"/>
</dbReference>
<dbReference type="GO" id="GO:0046922">
    <property type="term" value="F:peptide-O-fucosyltransferase activity"/>
    <property type="evidence" value="ECO:0007669"/>
    <property type="project" value="UniProtKB-EC"/>
</dbReference>
<evidence type="ECO:0000256" key="6">
    <source>
        <dbReference type="ARBA" id="ARBA00023253"/>
    </source>
</evidence>
<dbReference type="InterPro" id="IPR019378">
    <property type="entry name" value="GDP-Fuc_O-FucTrfase"/>
</dbReference>
<evidence type="ECO:0000256" key="3">
    <source>
        <dbReference type="ARBA" id="ARBA00012196"/>
    </source>
</evidence>
<reference evidence="14" key="1">
    <citation type="submission" date="2022-11" db="EMBL/GenBank/DDBJ databases">
        <authorList>
            <person name="Kikuchi T."/>
        </authorList>
    </citation>
    <scope>NUCLEOTIDE SEQUENCE</scope>
    <source>
        <strain evidence="14">PS1010</strain>
    </source>
</reference>
<organism evidence="14 15">
    <name type="scientific">Caenorhabditis angaria</name>
    <dbReference type="NCBI Taxonomy" id="860376"/>
    <lineage>
        <taxon>Eukaryota</taxon>
        <taxon>Metazoa</taxon>
        <taxon>Ecdysozoa</taxon>
        <taxon>Nematoda</taxon>
        <taxon>Chromadorea</taxon>
        <taxon>Rhabditida</taxon>
        <taxon>Rhabditina</taxon>
        <taxon>Rhabditomorpha</taxon>
        <taxon>Rhabditoidea</taxon>
        <taxon>Rhabditidae</taxon>
        <taxon>Peloderinae</taxon>
        <taxon>Caenorhabditis</taxon>
    </lineage>
</organism>
<dbReference type="GO" id="GO:0006004">
    <property type="term" value="P:fucose metabolic process"/>
    <property type="evidence" value="ECO:0007669"/>
    <property type="project" value="UniProtKB-KW"/>
</dbReference>
<evidence type="ECO:0000256" key="7">
    <source>
        <dbReference type="ARBA" id="ARBA00023277"/>
    </source>
</evidence>
<comment type="caution">
    <text evidence="14">The sequence shown here is derived from an EMBL/GenBank/DDBJ whole genome shotgun (WGS) entry which is preliminary data.</text>
</comment>
<dbReference type="AlphaFoldDB" id="A0A9P1ILB2"/>
<dbReference type="Proteomes" id="UP001152747">
    <property type="component" value="Unassembled WGS sequence"/>
</dbReference>
<evidence type="ECO:0000256" key="8">
    <source>
        <dbReference type="ARBA" id="ARBA00025803"/>
    </source>
</evidence>
<dbReference type="Gene3D" id="3.40.50.11340">
    <property type="match status" value="1"/>
</dbReference>
<name>A0A9P1ILB2_9PELO</name>
<dbReference type="PANTHER" id="PTHR13398:SF0">
    <property type="entry name" value="GDP-FUCOSE PROTEIN O-FUCOSYLTRANSFERASE 2"/>
    <property type="match status" value="1"/>
</dbReference>
<dbReference type="EMBL" id="CANHGI010000003">
    <property type="protein sequence ID" value="CAI5446488.1"/>
    <property type="molecule type" value="Genomic_DNA"/>
</dbReference>
<evidence type="ECO:0000256" key="13">
    <source>
        <dbReference type="SAM" id="SignalP"/>
    </source>
</evidence>
<keyword evidence="6" id="KW-0294">Fucose metabolism</keyword>
<gene>
    <name evidence="14" type="ORF">CAMP_LOCUS9125</name>
</gene>
<sequence length="424" mass="50211">MRILGLILILIIQIQIRAEFVSKVNPDEFSIAQDAKYLIYDVNFGEGFNLRRDVYMRIANTVRLLRESGQNYILVLPPWGRLFHWDRQRIGLPWSTFFDVESLNHFVPVVEFRDFLKATSNSPIQQILYLQHYEEGWGDEYIMKFDERKCIQTPSTSQYRKNSKSEEWDGWFFGFKDVHAESFKCVSIQGDSGTLKNLVLKNFSEASSILIDRAETILHEHYGDVNYWRVRRSMRYSEQLRNAANEFRREYLDPNSDINLENDWRNQKKEKSSRTTKGGEYLGVHWRRRDFVTARGKDLPTIEETAKILTKLADELKVSKVYLATDAIDEEVEKLEKLLVEKRKLEIFRFQNYEDFNDGQIAIIDQWICAHAKFFIGSYESTFSFRIQEDREILGFPIETTFNRLCPNSEKQCEQPAKWKIVYN</sequence>
<feature type="signal peptide" evidence="13">
    <location>
        <begin position="1"/>
        <end position="18"/>
    </location>
</feature>